<dbReference type="InterPro" id="IPR004046">
    <property type="entry name" value="GST_C"/>
</dbReference>
<dbReference type="CDD" id="cd03048">
    <property type="entry name" value="GST_N_Ure2p_like"/>
    <property type="match status" value="1"/>
</dbReference>
<keyword evidence="3" id="KW-0808">Transferase</keyword>
<dbReference type="PROSITE" id="PS50405">
    <property type="entry name" value="GST_CTER"/>
    <property type="match status" value="1"/>
</dbReference>
<accession>A0A3P1SIJ5</accession>
<feature type="domain" description="GST C-terminal" evidence="2">
    <location>
        <begin position="91"/>
        <end position="222"/>
    </location>
</feature>
<evidence type="ECO:0000313" key="4">
    <source>
        <dbReference type="Proteomes" id="UP000267535"/>
    </source>
</evidence>
<dbReference type="InterPro" id="IPR010987">
    <property type="entry name" value="Glutathione-S-Trfase_C-like"/>
</dbReference>
<dbReference type="Pfam" id="PF13409">
    <property type="entry name" value="GST_N_2"/>
    <property type="match status" value="1"/>
</dbReference>
<dbReference type="OrthoDB" id="9803562at2"/>
<dbReference type="Gene3D" id="3.40.30.10">
    <property type="entry name" value="Glutaredoxin"/>
    <property type="match status" value="1"/>
</dbReference>
<dbReference type="PANTHER" id="PTHR44051:SF8">
    <property type="entry name" value="GLUTATHIONE S-TRANSFERASE GSTA"/>
    <property type="match status" value="1"/>
</dbReference>
<dbReference type="SFLD" id="SFLDG01151">
    <property type="entry name" value="Main.2:_Nu-like"/>
    <property type="match status" value="1"/>
</dbReference>
<reference evidence="3 4" key="1">
    <citation type="submission" date="2018-11" db="EMBL/GenBank/DDBJ databases">
        <title>The draft genome sequence of Amphritea balenae JAMM 1525T.</title>
        <authorList>
            <person name="Fang Z."/>
            <person name="Zhang Y."/>
            <person name="Han X."/>
        </authorList>
    </citation>
    <scope>NUCLEOTIDE SEQUENCE [LARGE SCALE GENOMIC DNA]</scope>
    <source>
        <strain evidence="3 4">JAMM 1525</strain>
    </source>
</reference>
<dbReference type="PANTHER" id="PTHR44051">
    <property type="entry name" value="GLUTATHIONE S-TRANSFERASE-RELATED"/>
    <property type="match status" value="1"/>
</dbReference>
<organism evidence="3 4">
    <name type="scientific">Amphritea balenae</name>
    <dbReference type="NCBI Taxonomy" id="452629"/>
    <lineage>
        <taxon>Bacteria</taxon>
        <taxon>Pseudomonadati</taxon>
        <taxon>Pseudomonadota</taxon>
        <taxon>Gammaproteobacteria</taxon>
        <taxon>Oceanospirillales</taxon>
        <taxon>Oceanospirillaceae</taxon>
        <taxon>Amphritea</taxon>
    </lineage>
</organism>
<dbReference type="SFLD" id="SFLDS00019">
    <property type="entry name" value="Glutathione_Transferase_(cytos"/>
    <property type="match status" value="1"/>
</dbReference>
<dbReference type="RefSeq" id="WP_124927822.1">
    <property type="nucleotide sequence ID" value="NZ_RQXV01000014.1"/>
</dbReference>
<dbReference type="InterPro" id="IPR036282">
    <property type="entry name" value="Glutathione-S-Trfase_C_sf"/>
</dbReference>
<dbReference type="InterPro" id="IPR040079">
    <property type="entry name" value="Glutathione_S-Trfase"/>
</dbReference>
<dbReference type="Gene3D" id="1.20.1050.10">
    <property type="match status" value="1"/>
</dbReference>
<dbReference type="CDD" id="cd03178">
    <property type="entry name" value="GST_C_Ure2p_like"/>
    <property type="match status" value="1"/>
</dbReference>
<comment type="caution">
    <text evidence="3">The sequence shown here is derived from an EMBL/GenBank/DDBJ whole genome shotgun (WGS) entry which is preliminary data.</text>
</comment>
<protein>
    <submittedName>
        <fullName evidence="3">Glutathione S-transferase</fullName>
    </submittedName>
</protein>
<evidence type="ECO:0000259" key="2">
    <source>
        <dbReference type="PROSITE" id="PS50405"/>
    </source>
</evidence>
<gene>
    <name evidence="3" type="ORF">EHS89_19375</name>
</gene>
<dbReference type="InterPro" id="IPR036249">
    <property type="entry name" value="Thioredoxin-like_sf"/>
</dbReference>
<sequence>MTNIQLYSLGSPNGIKIPIALEEMGMAYDVHTVDILKGEQFADSFKKLNPNCKIPAIVDPQGPDGTPHSIMESGAILLYLAEKSGKLLPENPSERSEAIQWLFFQAANIGPMFGAFGHFHTYGKDNCDHPYPEARFATETQRLLSILNERLESHEYIVGHTYSIADISIFPWVIWLNMFYKAGNQLKLESFSHVMAWVNKCSSRPATIRGFEVYNFTEMGKT</sequence>
<dbReference type="InterPro" id="IPR004045">
    <property type="entry name" value="Glutathione_S-Trfase_N"/>
</dbReference>
<dbReference type="SUPFAM" id="SSF52833">
    <property type="entry name" value="Thioredoxin-like"/>
    <property type="match status" value="1"/>
</dbReference>
<dbReference type="Pfam" id="PF00043">
    <property type="entry name" value="GST_C"/>
    <property type="match status" value="1"/>
</dbReference>
<dbReference type="Proteomes" id="UP000267535">
    <property type="component" value="Unassembled WGS sequence"/>
</dbReference>
<dbReference type="SUPFAM" id="SSF47616">
    <property type="entry name" value="GST C-terminal domain-like"/>
    <property type="match status" value="1"/>
</dbReference>
<proteinExistence type="predicted"/>
<keyword evidence="4" id="KW-1185">Reference proteome</keyword>
<feature type="domain" description="GST N-terminal" evidence="1">
    <location>
        <begin position="1"/>
        <end position="88"/>
    </location>
</feature>
<dbReference type="AlphaFoldDB" id="A0A3P1SIJ5"/>
<dbReference type="EMBL" id="RQXV01000014">
    <property type="protein sequence ID" value="RRC97111.1"/>
    <property type="molecule type" value="Genomic_DNA"/>
</dbReference>
<dbReference type="SFLD" id="SFLDG00358">
    <property type="entry name" value="Main_(cytGST)"/>
    <property type="match status" value="1"/>
</dbReference>
<evidence type="ECO:0000313" key="3">
    <source>
        <dbReference type="EMBL" id="RRC97111.1"/>
    </source>
</evidence>
<dbReference type="PROSITE" id="PS50404">
    <property type="entry name" value="GST_NTER"/>
    <property type="match status" value="1"/>
</dbReference>
<evidence type="ECO:0000259" key="1">
    <source>
        <dbReference type="PROSITE" id="PS50404"/>
    </source>
</evidence>
<dbReference type="GO" id="GO:0016740">
    <property type="term" value="F:transferase activity"/>
    <property type="evidence" value="ECO:0007669"/>
    <property type="project" value="UniProtKB-KW"/>
</dbReference>
<name>A0A3P1SIJ5_9GAMM</name>